<dbReference type="Pfam" id="PF12804">
    <property type="entry name" value="NTP_transf_3"/>
    <property type="match status" value="1"/>
</dbReference>
<keyword evidence="3" id="KW-1185">Reference proteome</keyword>
<dbReference type="CDD" id="cd04182">
    <property type="entry name" value="GT_2_like_f"/>
    <property type="match status" value="1"/>
</dbReference>
<evidence type="ECO:0000313" key="2">
    <source>
        <dbReference type="EMBL" id="QCY47697.1"/>
    </source>
</evidence>
<dbReference type="GO" id="GO:0016779">
    <property type="term" value="F:nucleotidyltransferase activity"/>
    <property type="evidence" value="ECO:0007669"/>
    <property type="project" value="UniProtKB-ARBA"/>
</dbReference>
<dbReference type="PANTHER" id="PTHR43777:SF1">
    <property type="entry name" value="MOLYBDENUM COFACTOR CYTIDYLYLTRANSFERASE"/>
    <property type="match status" value="1"/>
</dbReference>
<dbReference type="Gene3D" id="3.90.550.10">
    <property type="entry name" value="Spore Coat Polysaccharide Biosynthesis Protein SpsA, Chain A"/>
    <property type="match status" value="1"/>
</dbReference>
<sequence>MRSSRDEPRRGPGLTPVPPGPVGLVLAAGAGRRLGRGPKALLQIHGVPLVAALAGTLLAGGCSEIVVVTGAGAEDVAKALAGEARVRTVHNPRWRQGMGTSLRCGLQAIGSHLDVMVTPVDRPGITAAEVGRIIAAHRPGRITAAAHQDPDGRLRRGHPVLFDASWCPAASAAAHADVGARKLLSQRGDVVDLIDCSDLEDGADLDVPADLARWVGSPAPASTPGSTGV</sequence>
<dbReference type="EMBL" id="CP034412">
    <property type="protein sequence ID" value="QCY47697.1"/>
    <property type="molecule type" value="Genomic_DNA"/>
</dbReference>
<keyword evidence="2" id="KW-0808">Transferase</keyword>
<protein>
    <submittedName>
        <fullName evidence="2">Nucleotidyltransferase family protein</fullName>
    </submittedName>
</protein>
<name>A0A5B7WUU6_9MICC</name>
<dbReference type="KEGG" id="gcr:GcLGCM259_1982"/>
<dbReference type="SUPFAM" id="SSF53448">
    <property type="entry name" value="Nucleotide-diphospho-sugar transferases"/>
    <property type="match status" value="1"/>
</dbReference>
<dbReference type="Proteomes" id="UP000307000">
    <property type="component" value="Chromosome"/>
</dbReference>
<evidence type="ECO:0000313" key="3">
    <source>
        <dbReference type="Proteomes" id="UP000307000"/>
    </source>
</evidence>
<dbReference type="PANTHER" id="PTHR43777">
    <property type="entry name" value="MOLYBDENUM COFACTOR CYTIDYLYLTRANSFERASE"/>
    <property type="match status" value="1"/>
</dbReference>
<dbReference type="InterPro" id="IPR029044">
    <property type="entry name" value="Nucleotide-diphossugar_trans"/>
</dbReference>
<dbReference type="AlphaFoldDB" id="A0A5B7WUU6"/>
<accession>A0A5B7WUU6</accession>
<dbReference type="InterPro" id="IPR025877">
    <property type="entry name" value="MobA-like_NTP_Trfase"/>
</dbReference>
<proteinExistence type="predicted"/>
<organism evidence="2 3">
    <name type="scientific">Glutamicibacter creatinolyticus</name>
    <dbReference type="NCBI Taxonomy" id="162496"/>
    <lineage>
        <taxon>Bacteria</taxon>
        <taxon>Bacillati</taxon>
        <taxon>Actinomycetota</taxon>
        <taxon>Actinomycetes</taxon>
        <taxon>Micrococcales</taxon>
        <taxon>Micrococcaceae</taxon>
        <taxon>Glutamicibacter</taxon>
    </lineage>
</organism>
<feature type="domain" description="MobA-like NTP transferase" evidence="1">
    <location>
        <begin position="23"/>
        <end position="188"/>
    </location>
</feature>
<gene>
    <name evidence="2" type="ORF">GcLGCM259_1982</name>
</gene>
<reference evidence="2 3" key="1">
    <citation type="submission" date="2018-12" db="EMBL/GenBank/DDBJ databases">
        <title>Complete Genome Sequence of Glutamicibacter creatinolyticus strain LGCM259,isolated from an abscess of a 12-year-old mare in Italy.</title>
        <authorList>
            <person name="Santos R.G."/>
            <person name="Silva A.L."/>
            <person name="Seyffert N."/>
            <person name="Castro T.L.P."/>
            <person name="Attili A.R."/>
            <person name="Rifici C."/>
            <person name="Mazzullo G."/>
            <person name="Brenig B."/>
            <person name="Venanzi F."/>
            <person name="Azevedo V."/>
        </authorList>
    </citation>
    <scope>NUCLEOTIDE SEQUENCE [LARGE SCALE GENOMIC DNA]</scope>
    <source>
        <strain evidence="2 3">LGCM 259</strain>
    </source>
</reference>
<evidence type="ECO:0000259" key="1">
    <source>
        <dbReference type="Pfam" id="PF12804"/>
    </source>
</evidence>
<dbReference type="RefSeq" id="WP_138927227.1">
    <property type="nucleotide sequence ID" value="NZ_CP034412.1"/>
</dbReference>